<dbReference type="EMBL" id="JASKHM010000016">
    <property type="protein sequence ID" value="MEQ4485686.1"/>
    <property type="molecule type" value="Genomic_DNA"/>
</dbReference>
<evidence type="ECO:0000256" key="1">
    <source>
        <dbReference type="SAM" id="MobiDB-lite"/>
    </source>
</evidence>
<dbReference type="SUPFAM" id="SSF55331">
    <property type="entry name" value="Tautomerase/MIF"/>
    <property type="match status" value="1"/>
</dbReference>
<feature type="compositionally biased region" description="Low complexity" evidence="1">
    <location>
        <begin position="141"/>
        <end position="152"/>
    </location>
</feature>
<feature type="region of interest" description="Disordered" evidence="1">
    <location>
        <begin position="132"/>
        <end position="152"/>
    </location>
</feature>
<keyword evidence="3" id="KW-1185">Reference proteome</keyword>
<reference evidence="2 3" key="1">
    <citation type="journal article" date="2023" name="Genome Announc.">
        <title>Pan-Genome Analyses of the Genus Cohnella and Proposal of the Novel Species Cohnella silvisoli sp. nov., Isolated from Forest Soil.</title>
        <authorList>
            <person name="Wang C."/>
            <person name="Mao L."/>
            <person name="Bao G."/>
            <person name="Zhu H."/>
        </authorList>
    </citation>
    <scope>NUCLEOTIDE SEQUENCE [LARGE SCALE GENOMIC DNA]</scope>
    <source>
        <strain evidence="2 3">NL03-T5-1</strain>
    </source>
</reference>
<sequence>MPHLLIRGVSPHQIRVISKALVAELAGLCQCPADHILLECLNTSAVFDGEIVPSYPFVEVNWFDRGQSVRDLAAECIDRHVRSLGFAEAEVAFRIYDADSYYANGVKLSSGRADEDVARALQEENHRLKEELQKTRKALQSSQASSTSHMSSRLYDALRE</sequence>
<dbReference type="InterPro" id="IPR014347">
    <property type="entry name" value="Tautomerase/MIF_sf"/>
</dbReference>
<dbReference type="InterPro" id="IPR015017">
    <property type="entry name" value="DUF1904"/>
</dbReference>
<dbReference type="Gene3D" id="3.30.429.10">
    <property type="entry name" value="Macrophage Migration Inhibitory Factor"/>
    <property type="match status" value="1"/>
</dbReference>
<proteinExistence type="predicted"/>
<evidence type="ECO:0000313" key="3">
    <source>
        <dbReference type="Proteomes" id="UP001493487"/>
    </source>
</evidence>
<organism evidence="2 3">
    <name type="scientific">Cohnella silvisoli</name>
    <dbReference type="NCBI Taxonomy" id="2873699"/>
    <lineage>
        <taxon>Bacteria</taxon>
        <taxon>Bacillati</taxon>
        <taxon>Bacillota</taxon>
        <taxon>Bacilli</taxon>
        <taxon>Bacillales</taxon>
        <taxon>Paenibacillaceae</taxon>
        <taxon>Cohnella</taxon>
    </lineage>
</organism>
<dbReference type="RefSeq" id="WP_232187926.1">
    <property type="nucleotide sequence ID" value="NZ_JAIOAP010000015.1"/>
</dbReference>
<name>A0ABV1L0D5_9BACL</name>
<evidence type="ECO:0000313" key="2">
    <source>
        <dbReference type="EMBL" id="MEQ4485686.1"/>
    </source>
</evidence>
<dbReference type="Proteomes" id="UP001493487">
    <property type="component" value="Unassembled WGS sequence"/>
</dbReference>
<gene>
    <name evidence="2" type="ORF">QJS35_25185</name>
</gene>
<protein>
    <submittedName>
        <fullName evidence="2">DUF1904 family protein</fullName>
    </submittedName>
</protein>
<dbReference type="Pfam" id="PF08921">
    <property type="entry name" value="DUF1904"/>
    <property type="match status" value="1"/>
</dbReference>
<comment type="caution">
    <text evidence="2">The sequence shown here is derived from an EMBL/GenBank/DDBJ whole genome shotgun (WGS) entry which is preliminary data.</text>
</comment>
<accession>A0ABV1L0D5</accession>